<dbReference type="PANTHER" id="PTHR13476">
    <property type="entry name" value="CHROMATIN MODIFICATION-RELATED PROTEIN MEAF6"/>
    <property type="match status" value="1"/>
</dbReference>
<reference evidence="12" key="1">
    <citation type="journal article" date="2023" name="Mol. Phylogenet. Evol.">
        <title>Genome-scale phylogeny and comparative genomics of the fungal order Sordariales.</title>
        <authorList>
            <person name="Hensen N."/>
            <person name="Bonometti L."/>
            <person name="Westerberg I."/>
            <person name="Brannstrom I.O."/>
            <person name="Guillou S."/>
            <person name="Cros-Aarteil S."/>
            <person name="Calhoun S."/>
            <person name="Haridas S."/>
            <person name="Kuo A."/>
            <person name="Mondo S."/>
            <person name="Pangilinan J."/>
            <person name="Riley R."/>
            <person name="LaButti K."/>
            <person name="Andreopoulos B."/>
            <person name="Lipzen A."/>
            <person name="Chen C."/>
            <person name="Yan M."/>
            <person name="Daum C."/>
            <person name="Ng V."/>
            <person name="Clum A."/>
            <person name="Steindorff A."/>
            <person name="Ohm R.A."/>
            <person name="Martin F."/>
            <person name="Silar P."/>
            <person name="Natvig D.O."/>
            <person name="Lalanne C."/>
            <person name="Gautier V."/>
            <person name="Ament-Velasquez S.L."/>
            <person name="Kruys A."/>
            <person name="Hutchinson M.I."/>
            <person name="Powell A.J."/>
            <person name="Barry K."/>
            <person name="Miller A.N."/>
            <person name="Grigoriev I.V."/>
            <person name="Debuchy R."/>
            <person name="Gladieux P."/>
            <person name="Hiltunen Thoren M."/>
            <person name="Johannesson H."/>
        </authorList>
    </citation>
    <scope>NUCLEOTIDE SEQUENCE</scope>
    <source>
        <strain evidence="12">CBS 232.78</strain>
    </source>
</reference>
<keyword evidence="9" id="KW-0234">DNA repair</keyword>
<protein>
    <recommendedName>
        <fullName evidence="3 9">Chromatin modification-related protein EAF6</fullName>
    </recommendedName>
</protein>
<keyword evidence="4 9" id="KW-0156">Chromatin regulator</keyword>
<comment type="subcellular location">
    <subcellularLocation>
        <location evidence="1 9">Nucleus</location>
    </subcellularLocation>
</comment>
<accession>A0AAE0P6Z2</accession>
<comment type="subunit">
    <text evidence="9">Component of the NuA4 histone acetyltransferase complex.</text>
</comment>
<dbReference type="AlphaFoldDB" id="A0AAE0P6Z2"/>
<dbReference type="InterPro" id="IPR015418">
    <property type="entry name" value="Eaf6"/>
</dbReference>
<keyword evidence="5 9" id="KW-0805">Transcription regulation</keyword>
<dbReference type="GO" id="GO:0005634">
    <property type="term" value="C:nucleus"/>
    <property type="evidence" value="ECO:0007669"/>
    <property type="project" value="UniProtKB-SubCell"/>
</dbReference>
<dbReference type="GO" id="GO:0035267">
    <property type="term" value="C:NuA4 histone acetyltransferase complex"/>
    <property type="evidence" value="ECO:0007669"/>
    <property type="project" value="UniProtKB-UniRule"/>
</dbReference>
<dbReference type="Pfam" id="PF09340">
    <property type="entry name" value="NuA4"/>
    <property type="match status" value="1"/>
</dbReference>
<keyword evidence="9" id="KW-0227">DNA damage</keyword>
<keyword evidence="6 10" id="KW-0175">Coiled coil</keyword>
<evidence type="ECO:0000256" key="2">
    <source>
        <dbReference type="ARBA" id="ARBA00010916"/>
    </source>
</evidence>
<feature type="region of interest" description="Disordered" evidence="11">
    <location>
        <begin position="1"/>
        <end position="23"/>
    </location>
</feature>
<comment type="similarity">
    <text evidence="2 9">Belongs to the EAF6 family.</text>
</comment>
<keyword evidence="13" id="KW-1185">Reference proteome</keyword>
<dbReference type="GO" id="GO:0006281">
    <property type="term" value="P:DNA repair"/>
    <property type="evidence" value="ECO:0007669"/>
    <property type="project" value="UniProtKB-UniRule"/>
</dbReference>
<reference evidence="12" key="2">
    <citation type="submission" date="2023-06" db="EMBL/GenBank/DDBJ databases">
        <authorList>
            <consortium name="Lawrence Berkeley National Laboratory"/>
            <person name="Haridas S."/>
            <person name="Hensen N."/>
            <person name="Bonometti L."/>
            <person name="Westerberg I."/>
            <person name="Brannstrom I.O."/>
            <person name="Guillou S."/>
            <person name="Cros-Aarteil S."/>
            <person name="Calhoun S."/>
            <person name="Kuo A."/>
            <person name="Mondo S."/>
            <person name="Pangilinan J."/>
            <person name="Riley R."/>
            <person name="LaButti K."/>
            <person name="Andreopoulos B."/>
            <person name="Lipzen A."/>
            <person name="Chen C."/>
            <person name="Yanf M."/>
            <person name="Daum C."/>
            <person name="Ng V."/>
            <person name="Clum A."/>
            <person name="Steindorff A."/>
            <person name="Ohm R."/>
            <person name="Martin F."/>
            <person name="Silar P."/>
            <person name="Natvig D."/>
            <person name="Lalanne C."/>
            <person name="Gautier V."/>
            <person name="Ament-velasquez S.L."/>
            <person name="Kruys A."/>
            <person name="Hutchinson M.I."/>
            <person name="Powell A.J."/>
            <person name="Barry K."/>
            <person name="Miller A.N."/>
            <person name="Grigoriev I.V."/>
            <person name="Debuchy R."/>
            <person name="Gladieux P."/>
            <person name="Thoren M.H."/>
            <person name="Johannesson H."/>
        </authorList>
    </citation>
    <scope>NUCLEOTIDE SEQUENCE</scope>
    <source>
        <strain evidence="12">CBS 232.78</strain>
    </source>
</reference>
<evidence type="ECO:0000256" key="3">
    <source>
        <dbReference type="ARBA" id="ARBA00018504"/>
    </source>
</evidence>
<name>A0AAE0P6Z2_9PEZI</name>
<evidence type="ECO:0000256" key="8">
    <source>
        <dbReference type="ARBA" id="ARBA00023242"/>
    </source>
</evidence>
<organism evidence="12 13">
    <name type="scientific">Podospora didyma</name>
    <dbReference type="NCBI Taxonomy" id="330526"/>
    <lineage>
        <taxon>Eukaryota</taxon>
        <taxon>Fungi</taxon>
        <taxon>Dikarya</taxon>
        <taxon>Ascomycota</taxon>
        <taxon>Pezizomycotina</taxon>
        <taxon>Sordariomycetes</taxon>
        <taxon>Sordariomycetidae</taxon>
        <taxon>Sordariales</taxon>
        <taxon>Podosporaceae</taxon>
        <taxon>Podospora</taxon>
    </lineage>
</organism>
<sequence length="116" mass="13037">MTENAPQKAGSNGPDATNSIPFYEKQRQRLKELIARKRTLEKKLNMTEDSIYKKETEYLENTPSGNIIIGFDNYTKGTNTAASQRRKTGLTEANRVFSRSSISYNSSPVSIHVHAP</sequence>
<evidence type="ECO:0000256" key="7">
    <source>
        <dbReference type="ARBA" id="ARBA00023163"/>
    </source>
</evidence>
<evidence type="ECO:0000256" key="10">
    <source>
        <dbReference type="SAM" id="Coils"/>
    </source>
</evidence>
<comment type="caution">
    <text evidence="12">The sequence shown here is derived from an EMBL/GenBank/DDBJ whole genome shotgun (WGS) entry which is preliminary data.</text>
</comment>
<evidence type="ECO:0000313" key="12">
    <source>
        <dbReference type="EMBL" id="KAK3394412.1"/>
    </source>
</evidence>
<dbReference type="EMBL" id="JAULSW010000001">
    <property type="protein sequence ID" value="KAK3394412.1"/>
    <property type="molecule type" value="Genomic_DNA"/>
</dbReference>
<evidence type="ECO:0000256" key="5">
    <source>
        <dbReference type="ARBA" id="ARBA00023015"/>
    </source>
</evidence>
<evidence type="ECO:0000256" key="1">
    <source>
        <dbReference type="ARBA" id="ARBA00004123"/>
    </source>
</evidence>
<gene>
    <name evidence="12" type="ORF">B0H63DRAFT_460852</name>
</gene>
<keyword evidence="7 9" id="KW-0804">Transcription</keyword>
<comment type="function">
    <text evidence="9">Component of the NuA4 histone acetyltransferase complex which is involved in transcriptional activation of selected genes principally by acetylation of nucleosomal histone H4 and H2A. The NuA4 complex is also involved in DNA repair.</text>
</comment>
<evidence type="ECO:0000256" key="4">
    <source>
        <dbReference type="ARBA" id="ARBA00022853"/>
    </source>
</evidence>
<keyword evidence="8 9" id="KW-0539">Nucleus</keyword>
<evidence type="ECO:0000256" key="11">
    <source>
        <dbReference type="SAM" id="MobiDB-lite"/>
    </source>
</evidence>
<proteinExistence type="inferred from homology"/>
<dbReference type="Proteomes" id="UP001285441">
    <property type="component" value="Unassembled WGS sequence"/>
</dbReference>
<evidence type="ECO:0000256" key="9">
    <source>
        <dbReference type="RuleBase" id="RU368022"/>
    </source>
</evidence>
<dbReference type="GO" id="GO:0006325">
    <property type="term" value="P:chromatin organization"/>
    <property type="evidence" value="ECO:0007669"/>
    <property type="project" value="UniProtKB-KW"/>
</dbReference>
<evidence type="ECO:0000256" key="6">
    <source>
        <dbReference type="ARBA" id="ARBA00023054"/>
    </source>
</evidence>
<evidence type="ECO:0000313" key="13">
    <source>
        <dbReference type="Proteomes" id="UP001285441"/>
    </source>
</evidence>
<feature type="coiled-coil region" evidence="10">
    <location>
        <begin position="23"/>
        <end position="50"/>
    </location>
</feature>